<sequence>MTTINVRIKSLHKVTAVKILVTAAKLKNKLWIETLSLDDLFNNLKAYESETMRARRFLKNIRRKLDMAKKERIGFDKFKVECFNNHKRGHFARECRVPRNQDNMNREHIRRTMPVKATNLNALVSLCDGIGYN</sequence>
<reference evidence="1" key="1">
    <citation type="journal article" date="2019" name="Sci. Rep.">
        <title>Draft genome of Tanacetum cinerariifolium, the natural source of mosquito coil.</title>
        <authorList>
            <person name="Yamashiro T."/>
            <person name="Shiraishi A."/>
            <person name="Satake H."/>
            <person name="Nakayama K."/>
        </authorList>
    </citation>
    <scope>NUCLEOTIDE SEQUENCE</scope>
</reference>
<comment type="caution">
    <text evidence="1">The sequence shown here is derived from an EMBL/GenBank/DDBJ whole genome shotgun (WGS) entry which is preliminary data.</text>
</comment>
<dbReference type="InterPro" id="IPR036875">
    <property type="entry name" value="Znf_CCHC_sf"/>
</dbReference>
<dbReference type="SUPFAM" id="SSF57756">
    <property type="entry name" value="Retrovirus zinc finger-like domains"/>
    <property type="match status" value="1"/>
</dbReference>
<name>A0A699JUN3_TANCI</name>
<dbReference type="EMBL" id="BKCJ010444970">
    <property type="protein sequence ID" value="GFA55653.1"/>
    <property type="molecule type" value="Genomic_DNA"/>
</dbReference>
<gene>
    <name evidence="1" type="ORF">Tci_627625</name>
</gene>
<evidence type="ECO:0000313" key="1">
    <source>
        <dbReference type="EMBL" id="GFA55653.1"/>
    </source>
</evidence>
<proteinExistence type="predicted"/>
<accession>A0A699JUN3</accession>
<dbReference type="AlphaFoldDB" id="A0A699JUN3"/>
<dbReference type="GO" id="GO:0003676">
    <property type="term" value="F:nucleic acid binding"/>
    <property type="evidence" value="ECO:0007669"/>
    <property type="project" value="InterPro"/>
</dbReference>
<protein>
    <submittedName>
        <fullName evidence="1">Uncharacterized protein</fullName>
    </submittedName>
</protein>
<dbReference type="GO" id="GO:0008270">
    <property type="term" value="F:zinc ion binding"/>
    <property type="evidence" value="ECO:0007669"/>
    <property type="project" value="InterPro"/>
</dbReference>
<organism evidence="1">
    <name type="scientific">Tanacetum cinerariifolium</name>
    <name type="common">Dalmatian daisy</name>
    <name type="synonym">Chrysanthemum cinerariifolium</name>
    <dbReference type="NCBI Taxonomy" id="118510"/>
    <lineage>
        <taxon>Eukaryota</taxon>
        <taxon>Viridiplantae</taxon>
        <taxon>Streptophyta</taxon>
        <taxon>Embryophyta</taxon>
        <taxon>Tracheophyta</taxon>
        <taxon>Spermatophyta</taxon>
        <taxon>Magnoliopsida</taxon>
        <taxon>eudicotyledons</taxon>
        <taxon>Gunneridae</taxon>
        <taxon>Pentapetalae</taxon>
        <taxon>asterids</taxon>
        <taxon>campanulids</taxon>
        <taxon>Asterales</taxon>
        <taxon>Asteraceae</taxon>
        <taxon>Asteroideae</taxon>
        <taxon>Anthemideae</taxon>
        <taxon>Anthemidinae</taxon>
        <taxon>Tanacetum</taxon>
    </lineage>
</organism>